<reference evidence="3 4" key="1">
    <citation type="submission" date="2017-09" db="EMBL/GenBank/DDBJ databases">
        <title>WGS assembly of Aquilegia coerulea Goldsmith.</title>
        <authorList>
            <person name="Hodges S."/>
            <person name="Kramer E."/>
            <person name="Nordborg M."/>
            <person name="Tomkins J."/>
            <person name="Borevitz J."/>
            <person name="Derieg N."/>
            <person name="Yan J."/>
            <person name="Mihaltcheva S."/>
            <person name="Hayes R.D."/>
            <person name="Rokhsar D."/>
        </authorList>
    </citation>
    <scope>NUCLEOTIDE SEQUENCE [LARGE SCALE GENOMIC DNA]</scope>
    <source>
        <strain evidence="4">cv. Goldsmith</strain>
    </source>
</reference>
<feature type="chain" id="PRO_5013619811" description="Glycine-rich protein" evidence="2">
    <location>
        <begin position="38"/>
        <end position="362"/>
    </location>
</feature>
<feature type="region of interest" description="Disordered" evidence="1">
    <location>
        <begin position="139"/>
        <end position="161"/>
    </location>
</feature>
<dbReference type="Proteomes" id="UP000230069">
    <property type="component" value="Unassembled WGS sequence"/>
</dbReference>
<organism evidence="3 4">
    <name type="scientific">Aquilegia coerulea</name>
    <name type="common">Rocky mountain columbine</name>
    <dbReference type="NCBI Taxonomy" id="218851"/>
    <lineage>
        <taxon>Eukaryota</taxon>
        <taxon>Viridiplantae</taxon>
        <taxon>Streptophyta</taxon>
        <taxon>Embryophyta</taxon>
        <taxon>Tracheophyta</taxon>
        <taxon>Spermatophyta</taxon>
        <taxon>Magnoliopsida</taxon>
        <taxon>Ranunculales</taxon>
        <taxon>Ranunculaceae</taxon>
        <taxon>Thalictroideae</taxon>
        <taxon>Aquilegia</taxon>
    </lineage>
</organism>
<evidence type="ECO:0000313" key="3">
    <source>
        <dbReference type="EMBL" id="PIA41261.1"/>
    </source>
</evidence>
<keyword evidence="2" id="KW-0732">Signal</keyword>
<evidence type="ECO:0000313" key="4">
    <source>
        <dbReference type="Proteomes" id="UP000230069"/>
    </source>
</evidence>
<feature type="compositionally biased region" description="Basic and acidic residues" evidence="1">
    <location>
        <begin position="309"/>
        <end position="321"/>
    </location>
</feature>
<accession>A0A2G5DCL4</accession>
<feature type="signal peptide" evidence="2">
    <location>
        <begin position="1"/>
        <end position="37"/>
    </location>
</feature>
<evidence type="ECO:0008006" key="5">
    <source>
        <dbReference type="Google" id="ProtNLM"/>
    </source>
</evidence>
<evidence type="ECO:0000256" key="1">
    <source>
        <dbReference type="SAM" id="MobiDB-lite"/>
    </source>
</evidence>
<gene>
    <name evidence="3" type="ORF">AQUCO_02300196v1</name>
</gene>
<proteinExistence type="predicted"/>
<name>A0A2G5DCL4_AQUCA</name>
<dbReference type="AlphaFoldDB" id="A0A2G5DCL4"/>
<sequence length="362" mass="34469">MHAIHSALNMASFKLVYLVCFISISLWLCSSAHRVLADNEEQGPIKPDNFFGFGPIWGKGKDGIFGGGGGGGGGSSSYGTGSGSGYGSGSGGSGSGYGSGSGGSSYGYGSGSGGSGSGYGSGSGGSGSGYGSGQGSGYGGGGGGGGSSGDGSGHGSGYGSGSGGPGYGAGPGDGCGYGYGPGNGIGRGVGHGYGGAPTPGYGGGGGYGSGGGGGGGGYGMPPYGPGYGGGWVPAGLCEFCNKGGFVYGFQGGPSSCYVMSGGPHPTPTHPPAGQTEPINEMKSDPKSTLTVNPTPNSPPAGNTEPINNIKEKIKPDHDGGKPKPRSSQSVHPTSDHPSPFTPPISQSLTPPTAPDLHPILGN</sequence>
<evidence type="ECO:0000256" key="2">
    <source>
        <dbReference type="SAM" id="SignalP"/>
    </source>
</evidence>
<dbReference type="EMBL" id="KZ305040">
    <property type="protein sequence ID" value="PIA41261.1"/>
    <property type="molecule type" value="Genomic_DNA"/>
</dbReference>
<keyword evidence="4" id="KW-1185">Reference proteome</keyword>
<feature type="compositionally biased region" description="Polar residues" evidence="1">
    <location>
        <begin position="325"/>
        <end position="336"/>
    </location>
</feature>
<feature type="region of interest" description="Disordered" evidence="1">
    <location>
        <begin position="262"/>
        <end position="362"/>
    </location>
</feature>
<protein>
    <recommendedName>
        <fullName evidence="5">Glycine-rich protein</fullName>
    </recommendedName>
</protein>
<dbReference type="OrthoDB" id="10629515at2759"/>